<dbReference type="PANTHER" id="PTHR19879">
    <property type="entry name" value="TRANSCRIPTION INITIATION FACTOR TFIID"/>
    <property type="match status" value="1"/>
</dbReference>
<dbReference type="AlphaFoldDB" id="X0Y2X6"/>
<gene>
    <name evidence="4" type="ORF">S01H1_73736</name>
</gene>
<dbReference type="PANTHER" id="PTHR19879:SF9">
    <property type="entry name" value="TRANSCRIPTION INITIATION FACTOR TFIID SUBUNIT 5"/>
    <property type="match status" value="1"/>
</dbReference>
<feature type="region of interest" description="Disordered" evidence="3">
    <location>
        <begin position="137"/>
        <end position="167"/>
    </location>
</feature>
<organism evidence="4">
    <name type="scientific">marine sediment metagenome</name>
    <dbReference type="NCBI Taxonomy" id="412755"/>
    <lineage>
        <taxon>unclassified sequences</taxon>
        <taxon>metagenomes</taxon>
        <taxon>ecological metagenomes</taxon>
    </lineage>
</organism>
<dbReference type="InterPro" id="IPR011044">
    <property type="entry name" value="Quino_amine_DH_bsu"/>
</dbReference>
<dbReference type="Pfam" id="PF00400">
    <property type="entry name" value="WD40"/>
    <property type="match status" value="2"/>
</dbReference>
<accession>X0Y2X6</accession>
<protein>
    <submittedName>
        <fullName evidence="4">Uncharacterized protein</fullName>
    </submittedName>
</protein>
<feature type="compositionally biased region" description="Polar residues" evidence="3">
    <location>
        <begin position="154"/>
        <end position="167"/>
    </location>
</feature>
<dbReference type="Pfam" id="PF07676">
    <property type="entry name" value="PD40"/>
    <property type="match status" value="1"/>
</dbReference>
<evidence type="ECO:0000313" key="4">
    <source>
        <dbReference type="EMBL" id="GAG31256.1"/>
    </source>
</evidence>
<name>X0Y2X6_9ZZZZ</name>
<keyword evidence="1" id="KW-0853">WD repeat</keyword>
<dbReference type="SUPFAM" id="SSF50969">
    <property type="entry name" value="YVTN repeat-like/Quinoprotein amine dehydrogenase"/>
    <property type="match status" value="1"/>
</dbReference>
<evidence type="ECO:0000256" key="1">
    <source>
        <dbReference type="ARBA" id="ARBA00022574"/>
    </source>
</evidence>
<dbReference type="PROSITE" id="PS00678">
    <property type="entry name" value="WD_REPEATS_1"/>
    <property type="match status" value="1"/>
</dbReference>
<evidence type="ECO:0000256" key="3">
    <source>
        <dbReference type="SAM" id="MobiDB-lite"/>
    </source>
</evidence>
<dbReference type="InterPro" id="IPR001680">
    <property type="entry name" value="WD40_rpt"/>
</dbReference>
<dbReference type="SMART" id="SM00320">
    <property type="entry name" value="WD40"/>
    <property type="match status" value="3"/>
</dbReference>
<proteinExistence type="predicted"/>
<dbReference type="InterPro" id="IPR015943">
    <property type="entry name" value="WD40/YVTN_repeat-like_dom_sf"/>
</dbReference>
<dbReference type="EMBL" id="BARS01049282">
    <property type="protein sequence ID" value="GAG31256.1"/>
    <property type="molecule type" value="Genomic_DNA"/>
</dbReference>
<reference evidence="4" key="1">
    <citation type="journal article" date="2014" name="Front. Microbiol.">
        <title>High frequency of phylogenetically diverse reductive dehalogenase-homologous genes in deep subseafloor sedimentary metagenomes.</title>
        <authorList>
            <person name="Kawai M."/>
            <person name="Futagami T."/>
            <person name="Toyoda A."/>
            <person name="Takaki Y."/>
            <person name="Nishi S."/>
            <person name="Hori S."/>
            <person name="Arai W."/>
            <person name="Tsubouchi T."/>
            <person name="Morono Y."/>
            <person name="Uchiyama I."/>
            <person name="Ito T."/>
            <person name="Fujiyama A."/>
            <person name="Inagaki F."/>
            <person name="Takami H."/>
        </authorList>
    </citation>
    <scope>NUCLEOTIDE SEQUENCE</scope>
    <source>
        <strain evidence="4">Expedition CK06-06</strain>
    </source>
</reference>
<evidence type="ECO:0000256" key="2">
    <source>
        <dbReference type="ARBA" id="ARBA00022737"/>
    </source>
</evidence>
<comment type="caution">
    <text evidence="4">The sequence shown here is derived from an EMBL/GenBank/DDBJ whole genome shotgun (WGS) entry which is preliminary data.</text>
</comment>
<dbReference type="InterPro" id="IPR019775">
    <property type="entry name" value="WD40_repeat_CS"/>
</dbReference>
<keyword evidence="2" id="KW-0677">Repeat</keyword>
<dbReference type="Gene3D" id="2.130.10.10">
    <property type="entry name" value="YVTN repeat-like/Quinoprotein amine dehydrogenase"/>
    <property type="match status" value="2"/>
</dbReference>
<dbReference type="PROSITE" id="PS50082">
    <property type="entry name" value="WD_REPEATS_2"/>
    <property type="match status" value="1"/>
</dbReference>
<sequence length="167" mass="17884">MARFGTIRFSSNCEGVDLSPDGRLIASADNWRGISLWDARSGKLISRMVPKAHPEDDPLAVVCAARVAFSPDGRTLASCGSPMVGGDHISLWDVKTSSLKGELGADAGVAYDVAWSPDGRRIAGVRPDGSTLIWNAATGERQSEFKQPEGPRSVWSSRRTASNWPSV</sequence>
<dbReference type="InterPro" id="IPR011659">
    <property type="entry name" value="WD40"/>
</dbReference>